<comment type="caution">
    <text evidence="2">The sequence shown here is derived from an EMBL/GenBank/DDBJ whole genome shotgun (WGS) entry which is preliminary data.</text>
</comment>
<accession>A0A329MP16</accession>
<evidence type="ECO:0008006" key="4">
    <source>
        <dbReference type="Google" id="ProtNLM"/>
    </source>
</evidence>
<gene>
    <name evidence="2" type="ORF">DQG23_13385</name>
</gene>
<dbReference type="PANTHER" id="PTHR43649:SF17">
    <property type="entry name" value="ABC TRANSPORTER SOLUTE BINDING PROTEIN-SUGAR TRANSPORT"/>
    <property type="match status" value="1"/>
</dbReference>
<dbReference type="PANTHER" id="PTHR43649">
    <property type="entry name" value="ARABINOSE-BINDING PROTEIN-RELATED"/>
    <property type="match status" value="1"/>
</dbReference>
<proteinExistence type="predicted"/>
<name>A0A329MP16_9BACL</name>
<dbReference type="Gene3D" id="3.40.190.10">
    <property type="entry name" value="Periplasmic binding protein-like II"/>
    <property type="match status" value="2"/>
</dbReference>
<protein>
    <recommendedName>
        <fullName evidence="4">ABC transporter substrate-binding protein</fullName>
    </recommendedName>
</protein>
<dbReference type="Proteomes" id="UP000250369">
    <property type="component" value="Unassembled WGS sequence"/>
</dbReference>
<dbReference type="RefSeq" id="WP_113031348.1">
    <property type="nucleotide sequence ID" value="NZ_QMFB01000006.1"/>
</dbReference>
<dbReference type="EMBL" id="QMFB01000006">
    <property type="protein sequence ID" value="RAV21066.1"/>
    <property type="molecule type" value="Genomic_DNA"/>
</dbReference>
<dbReference type="PROSITE" id="PS51257">
    <property type="entry name" value="PROKAR_LIPOPROTEIN"/>
    <property type="match status" value="1"/>
</dbReference>
<keyword evidence="1" id="KW-0732">Signal</keyword>
<organism evidence="2 3">
    <name type="scientific">Paenibacillus contaminans</name>
    <dbReference type="NCBI Taxonomy" id="450362"/>
    <lineage>
        <taxon>Bacteria</taxon>
        <taxon>Bacillati</taxon>
        <taxon>Bacillota</taxon>
        <taxon>Bacilli</taxon>
        <taxon>Bacillales</taxon>
        <taxon>Paenibacillaceae</taxon>
        <taxon>Paenibacillus</taxon>
    </lineage>
</organism>
<evidence type="ECO:0000313" key="2">
    <source>
        <dbReference type="EMBL" id="RAV21066.1"/>
    </source>
</evidence>
<dbReference type="SUPFAM" id="SSF53850">
    <property type="entry name" value="Periplasmic binding protein-like II"/>
    <property type="match status" value="1"/>
</dbReference>
<dbReference type="InterPro" id="IPR050490">
    <property type="entry name" value="Bact_solute-bd_prot1"/>
</dbReference>
<evidence type="ECO:0000313" key="3">
    <source>
        <dbReference type="Proteomes" id="UP000250369"/>
    </source>
</evidence>
<sequence>MWKKKKALSVSLAAVLSASVLVAGCGKTEGETGASDGKEPANKQQEKIKLSMFMSNSGLKHPDGIVPNENEFINIIKDYANVDLDLEVPNAADEATKLNLLLASANLPDILHSRSIEATYDAARQGAFIDLQKYYDKSPIVQKYITPEMMELAKDPQTGKLWRIPMSTAQAPQGYGNVVRMDLLKKYNEGKMPESVEEWVDVLRKLKKAEPESVPLSNRVIGDYGFSYGGNVVFQWFGVRPYNFRVEDGKVINEFRTPEFKAAVELLKQLYGEGILDKEFAAKDAAKYGVDLTQKNTLLYSDTTEQLIGTATGRLANPDLKNQQLIMAPPLKKLPSVVKDAKYLEAKRSVPINTHGIYISSKSKDPDRAWKVIEGFASDQLRESIFWGKEGETYTVKDGKRVPDTAKLNDPKRYWSLQLAIVFGFSDGQEVKQAKLAQVAEPEHYKALMDSQIAADKNALKTGFGVTSFIDLPNDLSKKLPDSRMYITQAAVEAIMGKITMDEFDNRVKGYVEKYGAIDDFYTKEMNGRKDELRKKGVVEVDW</sequence>
<keyword evidence="3" id="KW-1185">Reference proteome</keyword>
<evidence type="ECO:0000256" key="1">
    <source>
        <dbReference type="SAM" id="SignalP"/>
    </source>
</evidence>
<reference evidence="2 3" key="1">
    <citation type="journal article" date="2009" name="Int. J. Syst. Evol. Microbiol.">
        <title>Paenibacillus contaminans sp. nov., isolated from a contaminated laboratory plate.</title>
        <authorList>
            <person name="Chou J.H."/>
            <person name="Lee J.H."/>
            <person name="Lin M.C."/>
            <person name="Chang P.S."/>
            <person name="Arun A.B."/>
            <person name="Young C.C."/>
            <person name="Chen W.M."/>
        </authorList>
    </citation>
    <scope>NUCLEOTIDE SEQUENCE [LARGE SCALE GENOMIC DNA]</scope>
    <source>
        <strain evidence="2 3">CKOBP-6</strain>
    </source>
</reference>
<feature type="signal peptide" evidence="1">
    <location>
        <begin position="1"/>
        <end position="23"/>
    </location>
</feature>
<dbReference type="AlphaFoldDB" id="A0A329MP16"/>
<dbReference type="OrthoDB" id="2537020at2"/>
<feature type="chain" id="PRO_5039076599" description="ABC transporter substrate-binding protein" evidence="1">
    <location>
        <begin position="24"/>
        <end position="543"/>
    </location>
</feature>